<name>A0ABP7Y914_9ACTN</name>
<dbReference type="Proteomes" id="UP001500266">
    <property type="component" value="Unassembled WGS sequence"/>
</dbReference>
<sequence>MTGPVPGPTAGPVVLAVDIGGTKTAAAVVDGDGRIVAQGRTPTLAQENPEVLWKALTDLLDEVHAAAGGTSPAGVGVGCSGPMTWPDAEVSPLNIPAWRGFPLRRRLRERYPGLPVRVHNDAVCVAVGEHWRGAGRGHGNVLGMVVSTGVGGGLVLGGRLVDGASGNAGHVGHIVVEPGGPPCPCGGRGCLEAVASGPSLVRWARGEGWRPDEPAATGADLAADARAGNRVALAAVRRAGRAVGVALASAAHLCDLDAAVIGGGVSQIGAPLFDAVREALDVHARMDFARRLRVVPTALGQTSGLIGAAALVLAGDRYWTAG</sequence>
<dbReference type="PROSITE" id="PS01125">
    <property type="entry name" value="ROK"/>
    <property type="match status" value="1"/>
</dbReference>
<keyword evidence="3" id="KW-1185">Reference proteome</keyword>
<comment type="similarity">
    <text evidence="1">Belongs to the ROK (NagC/XylR) family.</text>
</comment>
<comment type="caution">
    <text evidence="2">The sequence shown here is derived from an EMBL/GenBank/DDBJ whole genome shotgun (WGS) entry which is preliminary data.</text>
</comment>
<dbReference type="InterPro" id="IPR043129">
    <property type="entry name" value="ATPase_NBD"/>
</dbReference>
<dbReference type="InterPro" id="IPR000600">
    <property type="entry name" value="ROK"/>
</dbReference>
<dbReference type="PANTHER" id="PTHR18964">
    <property type="entry name" value="ROK (REPRESSOR, ORF, KINASE) FAMILY"/>
    <property type="match status" value="1"/>
</dbReference>
<gene>
    <name evidence="2" type="ORF">GCM10022416_12610</name>
</gene>
<accession>A0ABP7Y914</accession>
<dbReference type="InterPro" id="IPR049874">
    <property type="entry name" value="ROK_cs"/>
</dbReference>
<dbReference type="SUPFAM" id="SSF53067">
    <property type="entry name" value="Actin-like ATPase domain"/>
    <property type="match status" value="1"/>
</dbReference>
<protein>
    <submittedName>
        <fullName evidence="2">ROK family protein</fullName>
    </submittedName>
</protein>
<evidence type="ECO:0000313" key="3">
    <source>
        <dbReference type="Proteomes" id="UP001500266"/>
    </source>
</evidence>
<dbReference type="Gene3D" id="3.30.420.40">
    <property type="match status" value="2"/>
</dbReference>
<dbReference type="Pfam" id="PF00480">
    <property type="entry name" value="ROK"/>
    <property type="match status" value="1"/>
</dbReference>
<organism evidence="2 3">
    <name type="scientific">Actinomadura keratinilytica</name>
    <dbReference type="NCBI Taxonomy" id="547461"/>
    <lineage>
        <taxon>Bacteria</taxon>
        <taxon>Bacillati</taxon>
        <taxon>Actinomycetota</taxon>
        <taxon>Actinomycetes</taxon>
        <taxon>Streptosporangiales</taxon>
        <taxon>Thermomonosporaceae</taxon>
        <taxon>Actinomadura</taxon>
    </lineage>
</organism>
<proteinExistence type="inferred from homology"/>
<dbReference type="PANTHER" id="PTHR18964:SF169">
    <property type="entry name" value="N-ACETYLMANNOSAMINE KINASE"/>
    <property type="match status" value="1"/>
</dbReference>
<reference evidence="3" key="1">
    <citation type="journal article" date="2019" name="Int. J. Syst. Evol. Microbiol.">
        <title>The Global Catalogue of Microorganisms (GCM) 10K type strain sequencing project: providing services to taxonomists for standard genome sequencing and annotation.</title>
        <authorList>
            <consortium name="The Broad Institute Genomics Platform"/>
            <consortium name="The Broad Institute Genome Sequencing Center for Infectious Disease"/>
            <person name="Wu L."/>
            <person name="Ma J."/>
        </authorList>
    </citation>
    <scope>NUCLEOTIDE SEQUENCE [LARGE SCALE GENOMIC DNA]</scope>
    <source>
        <strain evidence="3">JCM 17316</strain>
    </source>
</reference>
<dbReference type="EMBL" id="BAABDO010000011">
    <property type="protein sequence ID" value="GAA4132619.1"/>
    <property type="molecule type" value="Genomic_DNA"/>
</dbReference>
<evidence type="ECO:0000256" key="1">
    <source>
        <dbReference type="ARBA" id="ARBA00006479"/>
    </source>
</evidence>
<evidence type="ECO:0000313" key="2">
    <source>
        <dbReference type="EMBL" id="GAA4132619.1"/>
    </source>
</evidence>